<dbReference type="EMBL" id="KQ435859">
    <property type="protein sequence ID" value="KOX70558.1"/>
    <property type="molecule type" value="Genomic_DNA"/>
</dbReference>
<evidence type="ECO:0000313" key="1">
    <source>
        <dbReference type="EMBL" id="KOX70558.1"/>
    </source>
</evidence>
<name>A0A0N0U3Y6_9HYME</name>
<reference evidence="1 2" key="1">
    <citation type="submission" date="2015-07" db="EMBL/GenBank/DDBJ databases">
        <title>The genome of Melipona quadrifasciata.</title>
        <authorList>
            <person name="Pan H."/>
            <person name="Kapheim K."/>
        </authorList>
    </citation>
    <scope>NUCLEOTIDE SEQUENCE [LARGE SCALE GENOMIC DNA]</scope>
    <source>
        <strain evidence="1">0111107301</strain>
        <tissue evidence="1">Whole body</tissue>
    </source>
</reference>
<accession>A0A0N0U3Y6</accession>
<sequence length="109" mass="12193">MHKYLHNEILIAEVRISHEIRVETRSLVSRVNHTEATVNLSTRKGEHAAAAHAGLASDPERARVIDYMKTPIGALPSKKTATHCKFLDILGRGYNVMKMLSNDFEELGL</sequence>
<keyword evidence="2" id="KW-1185">Reference proteome</keyword>
<gene>
    <name evidence="1" type="ORF">WN51_02614</name>
</gene>
<dbReference type="AlphaFoldDB" id="A0A0N0U3Y6"/>
<protein>
    <submittedName>
        <fullName evidence="1">Uncharacterized protein</fullName>
    </submittedName>
</protein>
<organism evidence="1 2">
    <name type="scientific">Melipona quadrifasciata</name>
    <dbReference type="NCBI Taxonomy" id="166423"/>
    <lineage>
        <taxon>Eukaryota</taxon>
        <taxon>Metazoa</taxon>
        <taxon>Ecdysozoa</taxon>
        <taxon>Arthropoda</taxon>
        <taxon>Hexapoda</taxon>
        <taxon>Insecta</taxon>
        <taxon>Pterygota</taxon>
        <taxon>Neoptera</taxon>
        <taxon>Endopterygota</taxon>
        <taxon>Hymenoptera</taxon>
        <taxon>Apocrita</taxon>
        <taxon>Aculeata</taxon>
        <taxon>Apoidea</taxon>
        <taxon>Anthophila</taxon>
        <taxon>Apidae</taxon>
        <taxon>Melipona</taxon>
    </lineage>
</organism>
<dbReference type="Proteomes" id="UP000053105">
    <property type="component" value="Unassembled WGS sequence"/>
</dbReference>
<proteinExistence type="predicted"/>
<evidence type="ECO:0000313" key="2">
    <source>
        <dbReference type="Proteomes" id="UP000053105"/>
    </source>
</evidence>